<dbReference type="Gene3D" id="2.30.40.10">
    <property type="entry name" value="Urease, subunit C, domain 1"/>
    <property type="match status" value="1"/>
</dbReference>
<dbReference type="Gene3D" id="3.20.20.140">
    <property type="entry name" value="Metal-dependent hydrolases"/>
    <property type="match status" value="1"/>
</dbReference>
<dbReference type="EC" id="3.5.4.1" evidence="2"/>
<dbReference type="NCBIfam" id="NF005759">
    <property type="entry name" value="PRK07583.1"/>
    <property type="match status" value="1"/>
</dbReference>
<dbReference type="InterPro" id="IPR052349">
    <property type="entry name" value="Metallo-hydrolase_Enzymes"/>
</dbReference>
<sequence>MNSFVSLPKAPSYWVVNVRIPRLFLEPLPDWANLSSPRCPPAAENLVAADIEIRGEHITRLQPAGQPLPPEAITVNGQQGLVWPCFVDVHTHLDKGHTWERRPNPDGTFDTALTAVNLDREKYWDAEDVYRRMTFGLKCSYAHGTQAIRTHLDSFEEQALISTEVFKALRDDWHGRLALEAVCLASLDYYQTPAGEKLADLMAEVGGLMGGVLRMNPDIDHQIDRLFSLAKERGLKLDLHTDESLDPQEMTLRRVAMAKQRHGFELAVTCAHCCSLSVQAADVAAETMRWVKETGISIVSLPLCNLYLQDRQPQQTPRYRGVTLLHELKQQGIPVMLASDNCRDPFFAYGDHDMLEVFTQSARIGHLDRPFADWPLAVTRLPGELMNLPHSGRIAPGLMADLILFKARSFNELLARPQSDRLVIRQGQAIDTPLPDYAELDDLLTELQ</sequence>
<dbReference type="Proteomes" id="UP001600165">
    <property type="component" value="Unassembled WGS sequence"/>
</dbReference>
<evidence type="ECO:0000313" key="3">
    <source>
        <dbReference type="Proteomes" id="UP001600165"/>
    </source>
</evidence>
<gene>
    <name evidence="2" type="ORF">ACFVKH_05540</name>
</gene>
<keyword evidence="2" id="KW-0378">Hydrolase</keyword>
<dbReference type="SUPFAM" id="SSF51338">
    <property type="entry name" value="Composite domain of metallo-dependent hydrolases"/>
    <property type="match status" value="1"/>
</dbReference>
<reference evidence="2 3" key="1">
    <citation type="submission" date="2024-10" db="EMBL/GenBank/DDBJ databases">
        <authorList>
            <person name="Ratan Roy A."/>
            <person name="Morales Sandoval P.H."/>
            <person name="De Los Santos Villalobos S."/>
            <person name="Chakraborty S."/>
            <person name="Mukherjee J."/>
        </authorList>
    </citation>
    <scope>NUCLEOTIDE SEQUENCE [LARGE SCALE GENOMIC DNA]</scope>
    <source>
        <strain evidence="2 3">S1</strain>
    </source>
</reference>
<dbReference type="InterPro" id="IPR032466">
    <property type="entry name" value="Metal_Hydrolase"/>
</dbReference>
<keyword evidence="3" id="KW-1185">Reference proteome</keyword>
<dbReference type="GO" id="GO:0004131">
    <property type="term" value="F:cytosine deaminase activity"/>
    <property type="evidence" value="ECO:0007669"/>
    <property type="project" value="UniProtKB-EC"/>
</dbReference>
<accession>A0ABW6IEB4</accession>
<dbReference type="InterPro" id="IPR013108">
    <property type="entry name" value="Amidohydro_3"/>
</dbReference>
<dbReference type="Pfam" id="PF07969">
    <property type="entry name" value="Amidohydro_3"/>
    <property type="match status" value="1"/>
</dbReference>
<dbReference type="PANTHER" id="PTHR32027">
    <property type="entry name" value="CYTOSINE DEAMINASE"/>
    <property type="match status" value="1"/>
</dbReference>
<feature type="domain" description="Amidohydrolase 3" evidence="1">
    <location>
        <begin position="221"/>
        <end position="428"/>
    </location>
</feature>
<name>A0ABW6IEB4_9CYAN</name>
<dbReference type="PANTHER" id="PTHR32027:SF0">
    <property type="entry name" value="CYTOSINE DEAMINASE"/>
    <property type="match status" value="1"/>
</dbReference>
<dbReference type="SUPFAM" id="SSF51556">
    <property type="entry name" value="Metallo-dependent hydrolases"/>
    <property type="match status" value="1"/>
</dbReference>
<dbReference type="RefSeq" id="WP_377962795.1">
    <property type="nucleotide sequence ID" value="NZ_JBHZOL010000031.1"/>
</dbReference>
<dbReference type="InterPro" id="IPR011059">
    <property type="entry name" value="Metal-dep_hydrolase_composite"/>
</dbReference>
<evidence type="ECO:0000313" key="2">
    <source>
        <dbReference type="EMBL" id="MFE4105729.1"/>
    </source>
</evidence>
<evidence type="ECO:0000259" key="1">
    <source>
        <dbReference type="Pfam" id="PF07969"/>
    </source>
</evidence>
<dbReference type="CDD" id="cd01293">
    <property type="entry name" value="Bact_CD"/>
    <property type="match status" value="1"/>
</dbReference>
<dbReference type="EMBL" id="JBHZOL010000031">
    <property type="protein sequence ID" value="MFE4105729.1"/>
    <property type="molecule type" value="Genomic_DNA"/>
</dbReference>
<organism evidence="2 3">
    <name type="scientific">Almyronema epifaneia S1</name>
    <dbReference type="NCBI Taxonomy" id="2991925"/>
    <lineage>
        <taxon>Bacteria</taxon>
        <taxon>Bacillati</taxon>
        <taxon>Cyanobacteriota</taxon>
        <taxon>Cyanophyceae</taxon>
        <taxon>Nodosilineales</taxon>
        <taxon>Nodosilineaceae</taxon>
        <taxon>Almyronema</taxon>
        <taxon>Almyronema epifaneia</taxon>
    </lineage>
</organism>
<protein>
    <submittedName>
        <fullName evidence="2">Cytosine deaminase</fullName>
        <ecNumber evidence="2">3.5.4.1</ecNumber>
    </submittedName>
</protein>
<proteinExistence type="predicted"/>
<comment type="caution">
    <text evidence="2">The sequence shown here is derived from an EMBL/GenBank/DDBJ whole genome shotgun (WGS) entry which is preliminary data.</text>
</comment>